<protein>
    <submittedName>
        <fullName evidence="2">Uncharacterized protein</fullName>
    </submittedName>
</protein>
<evidence type="ECO:0000313" key="3">
    <source>
        <dbReference type="Proteomes" id="UP000712281"/>
    </source>
</evidence>
<evidence type="ECO:0000256" key="1">
    <source>
        <dbReference type="SAM" id="MobiDB-lite"/>
    </source>
</evidence>
<name>A0A8S9HFP1_BRACR</name>
<feature type="compositionally biased region" description="Basic residues" evidence="1">
    <location>
        <begin position="1"/>
        <end position="11"/>
    </location>
</feature>
<accession>A0A8S9HFP1</accession>
<organism evidence="2 3">
    <name type="scientific">Brassica cretica</name>
    <name type="common">Mustard</name>
    <dbReference type="NCBI Taxonomy" id="69181"/>
    <lineage>
        <taxon>Eukaryota</taxon>
        <taxon>Viridiplantae</taxon>
        <taxon>Streptophyta</taxon>
        <taxon>Embryophyta</taxon>
        <taxon>Tracheophyta</taxon>
        <taxon>Spermatophyta</taxon>
        <taxon>Magnoliopsida</taxon>
        <taxon>eudicotyledons</taxon>
        <taxon>Gunneridae</taxon>
        <taxon>Pentapetalae</taxon>
        <taxon>rosids</taxon>
        <taxon>malvids</taxon>
        <taxon>Brassicales</taxon>
        <taxon>Brassicaceae</taxon>
        <taxon>Brassiceae</taxon>
        <taxon>Brassica</taxon>
    </lineage>
</organism>
<dbReference type="AlphaFoldDB" id="A0A8S9HFP1"/>
<evidence type="ECO:0000313" key="2">
    <source>
        <dbReference type="EMBL" id="KAF2557991.1"/>
    </source>
</evidence>
<dbReference type="EMBL" id="QGKW02001940">
    <property type="protein sequence ID" value="KAF2557991.1"/>
    <property type="molecule type" value="Genomic_DNA"/>
</dbReference>
<proteinExistence type="predicted"/>
<dbReference type="Proteomes" id="UP000712281">
    <property type="component" value="Unassembled WGS sequence"/>
</dbReference>
<feature type="region of interest" description="Disordered" evidence="1">
    <location>
        <begin position="1"/>
        <end position="33"/>
    </location>
</feature>
<reference evidence="2" key="1">
    <citation type="submission" date="2019-12" db="EMBL/GenBank/DDBJ databases">
        <title>Genome sequencing and annotation of Brassica cretica.</title>
        <authorList>
            <person name="Studholme D.J."/>
            <person name="Sarris P.F."/>
        </authorList>
    </citation>
    <scope>NUCLEOTIDE SEQUENCE</scope>
    <source>
        <strain evidence="2">PFS-001/15</strain>
        <tissue evidence="2">Leaf</tissue>
    </source>
</reference>
<comment type="caution">
    <text evidence="2">The sequence shown here is derived from an EMBL/GenBank/DDBJ whole genome shotgun (WGS) entry which is preliminary data.</text>
</comment>
<gene>
    <name evidence="2" type="ORF">F2Q68_00016214</name>
</gene>
<sequence length="135" mass="15333">MCSMKTRKRRMQALYPPENKQTNKETKFQSDQINQETESNAFIKICKSPRLYMEFLLNGPLPFLRPARLSVTHNRHEILLVASFDGGGDGFTIFFSSHCLTAAAMASLETSLSPDRTRRSSVLLRLTPREHTSIA</sequence>